<organism evidence="2 3">
    <name type="scientific">Mythimna separata</name>
    <name type="common">Oriental armyworm</name>
    <name type="synonym">Pseudaletia separata</name>
    <dbReference type="NCBI Taxonomy" id="271217"/>
    <lineage>
        <taxon>Eukaryota</taxon>
        <taxon>Metazoa</taxon>
        <taxon>Ecdysozoa</taxon>
        <taxon>Arthropoda</taxon>
        <taxon>Hexapoda</taxon>
        <taxon>Insecta</taxon>
        <taxon>Pterygota</taxon>
        <taxon>Neoptera</taxon>
        <taxon>Endopterygota</taxon>
        <taxon>Lepidoptera</taxon>
        <taxon>Glossata</taxon>
        <taxon>Ditrysia</taxon>
        <taxon>Noctuoidea</taxon>
        <taxon>Noctuidae</taxon>
        <taxon>Noctuinae</taxon>
        <taxon>Hadenini</taxon>
        <taxon>Mythimna</taxon>
    </lineage>
</organism>
<feature type="signal peptide" evidence="1">
    <location>
        <begin position="1"/>
        <end position="21"/>
    </location>
</feature>
<keyword evidence="1" id="KW-0732">Signal</keyword>
<name>A0AAD7YG82_MYTSE</name>
<comment type="caution">
    <text evidence="2">The sequence shown here is derived from an EMBL/GenBank/DDBJ whole genome shotgun (WGS) entry which is preliminary data.</text>
</comment>
<evidence type="ECO:0000313" key="3">
    <source>
        <dbReference type="Proteomes" id="UP001231518"/>
    </source>
</evidence>
<feature type="chain" id="PRO_5042275531" evidence="1">
    <location>
        <begin position="22"/>
        <end position="291"/>
    </location>
</feature>
<evidence type="ECO:0000313" key="2">
    <source>
        <dbReference type="EMBL" id="KAJ8714404.1"/>
    </source>
</evidence>
<keyword evidence="3" id="KW-1185">Reference proteome</keyword>
<dbReference type="EMBL" id="JARGEI010000019">
    <property type="protein sequence ID" value="KAJ8714404.1"/>
    <property type="molecule type" value="Genomic_DNA"/>
</dbReference>
<sequence>MKPLALSIGYVVVVLMVHVSGEERLLSEDVMTFSNPYYFNYTRYDQIILFDIILKNISPSVTKIYVIYSGRLNLTATNWTQDKIRVDKEVINGAVTIPLRRNLLQYQHILIDVELETTEGLCSKSKVIEGRLIEFSHVRVVTNCQPPNICEMVIDLHNQCKEIDMPHLFFLTETQIRCPPDAAYLNYPGYSLEHHFLQRARVCVYVRNDICCQRLRHLEDPLLSTSWLLVDTGMDKIVYACVCAYRSHSGDQETTRLFDHLSEAAESHMALHRHPDAQFVDLGDFSACHQD</sequence>
<dbReference type="AlphaFoldDB" id="A0AAD7YG82"/>
<protein>
    <submittedName>
        <fullName evidence="2">Uncharacterized protein</fullName>
    </submittedName>
</protein>
<proteinExistence type="predicted"/>
<dbReference type="Proteomes" id="UP001231518">
    <property type="component" value="Chromosome 13"/>
</dbReference>
<accession>A0AAD7YG82</accession>
<reference evidence="2" key="1">
    <citation type="submission" date="2023-03" db="EMBL/GenBank/DDBJ databases">
        <title>Chromosome-level genomes of two armyworms, Mythimna separata and Mythimna loreyi, provide insights into the biosynthesis and reception of sex pheromones.</title>
        <authorList>
            <person name="Zhao H."/>
        </authorList>
    </citation>
    <scope>NUCLEOTIDE SEQUENCE</scope>
    <source>
        <strain evidence="2">BeijingLab</strain>
        <tissue evidence="2">Pupa</tissue>
    </source>
</reference>
<evidence type="ECO:0000256" key="1">
    <source>
        <dbReference type="SAM" id="SignalP"/>
    </source>
</evidence>
<gene>
    <name evidence="2" type="ORF">PYW07_002629</name>
</gene>